<name>A0AAN8VKZ9_9MAGN</name>
<keyword evidence="2" id="KW-0812">Transmembrane</keyword>
<evidence type="ECO:0000313" key="3">
    <source>
        <dbReference type="EMBL" id="KAK6931372.1"/>
    </source>
</evidence>
<dbReference type="EMBL" id="JBAMMX010000011">
    <property type="protein sequence ID" value="KAK6931372.1"/>
    <property type="molecule type" value="Genomic_DNA"/>
</dbReference>
<dbReference type="PANTHER" id="PTHR33333:SF39">
    <property type="entry name" value="HIG1 DOMAIN-CONTAINING PROTEIN"/>
    <property type="match status" value="1"/>
</dbReference>
<reference evidence="3 4" key="1">
    <citation type="submission" date="2023-12" db="EMBL/GenBank/DDBJ databases">
        <title>A high-quality genome assembly for Dillenia turbinata (Dilleniales).</title>
        <authorList>
            <person name="Chanderbali A."/>
        </authorList>
    </citation>
    <scope>NUCLEOTIDE SEQUENCE [LARGE SCALE GENOMIC DNA]</scope>
    <source>
        <strain evidence="3">LSX21</strain>
        <tissue evidence="3">Leaf</tissue>
    </source>
</reference>
<keyword evidence="2" id="KW-0472">Membrane</keyword>
<evidence type="ECO:0000313" key="4">
    <source>
        <dbReference type="Proteomes" id="UP001370490"/>
    </source>
</evidence>
<feature type="transmembrane region" description="Helical" evidence="2">
    <location>
        <begin position="36"/>
        <end position="56"/>
    </location>
</feature>
<evidence type="ECO:0000256" key="1">
    <source>
        <dbReference type="SAM" id="MobiDB-lite"/>
    </source>
</evidence>
<dbReference type="PANTHER" id="PTHR33333">
    <property type="entry name" value="ERYTHROCYTE MEMBRANE PROTEIN 1-LIKE"/>
    <property type="match status" value="1"/>
</dbReference>
<keyword evidence="2" id="KW-1133">Transmembrane helix</keyword>
<evidence type="ECO:0000256" key="2">
    <source>
        <dbReference type="SAM" id="Phobius"/>
    </source>
</evidence>
<proteinExistence type="predicted"/>
<dbReference type="AlphaFoldDB" id="A0AAN8VKZ9"/>
<keyword evidence="4" id="KW-1185">Reference proteome</keyword>
<dbReference type="Proteomes" id="UP001370490">
    <property type="component" value="Unassembled WGS sequence"/>
</dbReference>
<organism evidence="3 4">
    <name type="scientific">Dillenia turbinata</name>
    <dbReference type="NCBI Taxonomy" id="194707"/>
    <lineage>
        <taxon>Eukaryota</taxon>
        <taxon>Viridiplantae</taxon>
        <taxon>Streptophyta</taxon>
        <taxon>Embryophyta</taxon>
        <taxon>Tracheophyta</taxon>
        <taxon>Spermatophyta</taxon>
        <taxon>Magnoliopsida</taxon>
        <taxon>eudicotyledons</taxon>
        <taxon>Gunneridae</taxon>
        <taxon>Pentapetalae</taxon>
        <taxon>Dilleniales</taxon>
        <taxon>Dilleniaceae</taxon>
        <taxon>Dillenia</taxon>
    </lineage>
</organism>
<gene>
    <name evidence="3" type="ORF">RJ641_003165</name>
</gene>
<comment type="caution">
    <text evidence="3">The sequence shown here is derived from an EMBL/GenBank/DDBJ whole genome shotgun (WGS) entry which is preliminary data.</text>
</comment>
<feature type="region of interest" description="Disordered" evidence="1">
    <location>
        <begin position="1"/>
        <end position="35"/>
    </location>
</feature>
<sequence>MGSRQSNKGNESSKKTDENEVGKTTVMKNQEESSGLGTAMAVGAIALAGLGLYRLFSGPEKEKKMMKAPGREFYMRRDDFERDPKAYFRDLHRK</sequence>
<dbReference type="InterPro" id="IPR039926">
    <property type="entry name" value="Egg_app_1"/>
</dbReference>
<protein>
    <submittedName>
        <fullName evidence="3">Uncharacterized protein</fullName>
    </submittedName>
</protein>
<accession>A0AAN8VKZ9</accession>
<feature type="compositionally biased region" description="Polar residues" evidence="1">
    <location>
        <begin position="26"/>
        <end position="35"/>
    </location>
</feature>
<feature type="compositionally biased region" description="Basic and acidic residues" evidence="1">
    <location>
        <begin position="11"/>
        <end position="21"/>
    </location>
</feature>
<feature type="compositionally biased region" description="Polar residues" evidence="1">
    <location>
        <begin position="1"/>
        <end position="10"/>
    </location>
</feature>